<organism evidence="3 4">
    <name type="scientific">Candidatus Berkelbacteria bacterium CG03_land_8_20_14_0_80_40_36</name>
    <dbReference type="NCBI Taxonomy" id="1974509"/>
    <lineage>
        <taxon>Bacteria</taxon>
        <taxon>Candidatus Berkelbacteria</taxon>
    </lineage>
</organism>
<feature type="transmembrane region" description="Helical" evidence="2">
    <location>
        <begin position="12"/>
        <end position="34"/>
    </location>
</feature>
<accession>A0A2M7CHZ9</accession>
<proteinExistence type="predicted"/>
<name>A0A2M7CHZ9_9BACT</name>
<keyword evidence="1" id="KW-0175">Coiled coil</keyword>
<sequence length="164" mass="17868">MKRKNINYGFSIVELIIVAGILSLLSAVAVPISLNIFQKQQVARVSQDIENALKKAQNNAVYLKNDTDWGVKLASNTYVLFEGSSFSARDSARDESYDLSVGADFQTNYTGDEIVFDKFSGVPYEIISGEKTAKVGAGTITISAGSISRIINIVKGQMIYQTVN</sequence>
<dbReference type="InterPro" id="IPR012902">
    <property type="entry name" value="N_methyl_site"/>
</dbReference>
<keyword evidence="2" id="KW-0472">Membrane</keyword>
<dbReference type="Proteomes" id="UP000229966">
    <property type="component" value="Unassembled WGS sequence"/>
</dbReference>
<evidence type="ECO:0000256" key="1">
    <source>
        <dbReference type="SAM" id="Coils"/>
    </source>
</evidence>
<evidence type="ECO:0000313" key="4">
    <source>
        <dbReference type="Proteomes" id="UP000229966"/>
    </source>
</evidence>
<dbReference type="NCBIfam" id="TIGR02532">
    <property type="entry name" value="IV_pilin_GFxxxE"/>
    <property type="match status" value="1"/>
</dbReference>
<evidence type="ECO:0000256" key="2">
    <source>
        <dbReference type="SAM" id="Phobius"/>
    </source>
</evidence>
<gene>
    <name evidence="3" type="ORF">COS38_02595</name>
</gene>
<dbReference type="EMBL" id="PEUM01000074">
    <property type="protein sequence ID" value="PIV25251.1"/>
    <property type="molecule type" value="Genomic_DNA"/>
</dbReference>
<protein>
    <recommendedName>
        <fullName evidence="5">General secretion pathway GspH domain-containing protein</fullName>
    </recommendedName>
</protein>
<reference evidence="4" key="1">
    <citation type="submission" date="2017-09" db="EMBL/GenBank/DDBJ databases">
        <title>Depth-based differentiation of microbial function through sediment-hosted aquifers and enrichment of novel symbionts in the deep terrestrial subsurface.</title>
        <authorList>
            <person name="Probst A.J."/>
            <person name="Ladd B."/>
            <person name="Jarett J.K."/>
            <person name="Geller-Mcgrath D.E."/>
            <person name="Sieber C.M.K."/>
            <person name="Emerson J.B."/>
            <person name="Anantharaman K."/>
            <person name="Thomas B.C."/>
            <person name="Malmstrom R."/>
            <person name="Stieglmeier M."/>
            <person name="Klingl A."/>
            <person name="Woyke T."/>
            <person name="Ryan C.M."/>
            <person name="Banfield J.F."/>
        </authorList>
    </citation>
    <scope>NUCLEOTIDE SEQUENCE [LARGE SCALE GENOMIC DNA]</scope>
</reference>
<feature type="coiled-coil region" evidence="1">
    <location>
        <begin position="39"/>
        <end position="66"/>
    </location>
</feature>
<dbReference type="Gene3D" id="3.30.700.10">
    <property type="entry name" value="Glycoprotein, Type 4 Pilin"/>
    <property type="match status" value="1"/>
</dbReference>
<evidence type="ECO:0008006" key="5">
    <source>
        <dbReference type="Google" id="ProtNLM"/>
    </source>
</evidence>
<keyword evidence="2" id="KW-1133">Transmembrane helix</keyword>
<keyword evidence="2" id="KW-0812">Transmembrane</keyword>
<dbReference type="AlphaFoldDB" id="A0A2M7CHZ9"/>
<evidence type="ECO:0000313" key="3">
    <source>
        <dbReference type="EMBL" id="PIV25251.1"/>
    </source>
</evidence>
<dbReference type="SUPFAM" id="SSF54523">
    <property type="entry name" value="Pili subunits"/>
    <property type="match status" value="1"/>
</dbReference>
<dbReference type="InterPro" id="IPR045584">
    <property type="entry name" value="Pilin-like"/>
</dbReference>
<comment type="caution">
    <text evidence="3">The sequence shown here is derived from an EMBL/GenBank/DDBJ whole genome shotgun (WGS) entry which is preliminary data.</text>
</comment>